<reference evidence="1" key="1">
    <citation type="journal article" date="2015" name="Nature">
        <title>Complex archaea that bridge the gap between prokaryotes and eukaryotes.</title>
        <authorList>
            <person name="Spang A."/>
            <person name="Saw J.H."/>
            <person name="Jorgensen S.L."/>
            <person name="Zaremba-Niedzwiedzka K."/>
            <person name="Martijn J."/>
            <person name="Lind A.E."/>
            <person name="van Eijk R."/>
            <person name="Schleper C."/>
            <person name="Guy L."/>
            <person name="Ettema T.J."/>
        </authorList>
    </citation>
    <scope>NUCLEOTIDE SEQUENCE</scope>
</reference>
<dbReference type="EMBL" id="LAZR01046634">
    <property type="protein sequence ID" value="KKK96084.1"/>
    <property type="molecule type" value="Genomic_DNA"/>
</dbReference>
<organism evidence="1">
    <name type="scientific">marine sediment metagenome</name>
    <dbReference type="NCBI Taxonomy" id="412755"/>
    <lineage>
        <taxon>unclassified sequences</taxon>
        <taxon>metagenomes</taxon>
        <taxon>ecological metagenomes</taxon>
    </lineage>
</organism>
<proteinExistence type="predicted"/>
<comment type="caution">
    <text evidence="1">The sequence shown here is derived from an EMBL/GenBank/DDBJ whole genome shotgun (WGS) entry which is preliminary data.</text>
</comment>
<name>A0A0F9C0J8_9ZZZZ</name>
<feature type="non-terminal residue" evidence="1">
    <location>
        <position position="27"/>
    </location>
</feature>
<sequence>MIEIMSIDLRFSNVDPPAIEPSRILYT</sequence>
<evidence type="ECO:0000313" key="1">
    <source>
        <dbReference type="EMBL" id="KKK96084.1"/>
    </source>
</evidence>
<dbReference type="AlphaFoldDB" id="A0A0F9C0J8"/>
<gene>
    <name evidence="1" type="ORF">LCGC14_2666350</name>
</gene>
<accession>A0A0F9C0J8</accession>
<protein>
    <submittedName>
        <fullName evidence="1">Uncharacterized protein</fullName>
    </submittedName>
</protein>